<evidence type="ECO:0000313" key="2">
    <source>
        <dbReference type="EMBL" id="KAG5913310.1"/>
    </source>
</evidence>
<dbReference type="EMBL" id="SRPY01001371">
    <property type="protein sequence ID" value="KAG5913310.1"/>
    <property type="molecule type" value="Genomic_DNA"/>
</dbReference>
<dbReference type="AlphaFoldDB" id="A0A8K0IZP0"/>
<keyword evidence="1" id="KW-0732">Signal</keyword>
<gene>
    <name evidence="2" type="ORF">E4U42_001293</name>
</gene>
<evidence type="ECO:0000313" key="3">
    <source>
        <dbReference type="Proteomes" id="UP000811619"/>
    </source>
</evidence>
<keyword evidence="3" id="KW-1185">Reference proteome</keyword>
<name>A0A8K0IZP0_9HYPO</name>
<dbReference type="Proteomes" id="UP000811619">
    <property type="component" value="Unassembled WGS sequence"/>
</dbReference>
<reference evidence="2" key="1">
    <citation type="journal article" date="2020" name="bioRxiv">
        <title>Whole genome comparisons of ergot fungi reveals the divergence and evolution of species within the genus Claviceps are the result of varying mechanisms driving genome evolution and host range expansion.</title>
        <authorList>
            <person name="Wyka S.A."/>
            <person name="Mondo S.J."/>
            <person name="Liu M."/>
            <person name="Dettman J."/>
            <person name="Nalam V."/>
            <person name="Broders K.D."/>
        </authorList>
    </citation>
    <scope>NUCLEOTIDE SEQUENCE</scope>
    <source>
        <strain evidence="2">CCC 489</strain>
    </source>
</reference>
<accession>A0A8K0IZP0</accession>
<feature type="chain" id="PRO_5035422512" evidence="1">
    <location>
        <begin position="17"/>
        <end position="135"/>
    </location>
</feature>
<sequence length="135" mass="13880">MKLSLVTLALAAVSAAQNIRIRRPRPGASVVGGGVVSVVVQTPTNGSQLHEVSLILSILPCPNDNCPNAGNNLGTILYEGPFHPQGAPIPEQTLNVTVPESVPLGTAELLATHFVLVGGAPTLQIAGEVVYVDSD</sequence>
<comment type="caution">
    <text evidence="2">The sequence shown here is derived from an EMBL/GenBank/DDBJ whole genome shotgun (WGS) entry which is preliminary data.</text>
</comment>
<dbReference type="Pfam" id="PF19271">
    <property type="entry name" value="Nis1"/>
    <property type="match status" value="1"/>
</dbReference>
<protein>
    <submittedName>
        <fullName evidence="2">Uncharacterized protein</fullName>
    </submittedName>
</protein>
<dbReference type="InterPro" id="IPR045469">
    <property type="entry name" value="Nis1"/>
</dbReference>
<feature type="signal peptide" evidence="1">
    <location>
        <begin position="1"/>
        <end position="16"/>
    </location>
</feature>
<proteinExistence type="predicted"/>
<evidence type="ECO:0000256" key="1">
    <source>
        <dbReference type="SAM" id="SignalP"/>
    </source>
</evidence>
<dbReference type="OrthoDB" id="2841294at2759"/>
<organism evidence="2 3">
    <name type="scientific">Claviceps africana</name>
    <dbReference type="NCBI Taxonomy" id="83212"/>
    <lineage>
        <taxon>Eukaryota</taxon>
        <taxon>Fungi</taxon>
        <taxon>Dikarya</taxon>
        <taxon>Ascomycota</taxon>
        <taxon>Pezizomycotina</taxon>
        <taxon>Sordariomycetes</taxon>
        <taxon>Hypocreomycetidae</taxon>
        <taxon>Hypocreales</taxon>
        <taxon>Clavicipitaceae</taxon>
        <taxon>Claviceps</taxon>
    </lineage>
</organism>